<dbReference type="EMBL" id="CM046400">
    <property type="protein sequence ID" value="KAI8526033.1"/>
    <property type="molecule type" value="Genomic_DNA"/>
</dbReference>
<sequence>MKLLEINSPDYTFFKFIFHQVRKPDPNQMSPGMTVGPRPWPQGAVSSTEQRTQATEMEKRRDELKVF</sequence>
<gene>
    <name evidence="1" type="ORF">RHMOL_Rhmol13G0277100</name>
</gene>
<accession>A0ACC0LD18</accession>
<proteinExistence type="predicted"/>
<reference evidence="1" key="1">
    <citation type="submission" date="2022-02" db="EMBL/GenBank/DDBJ databases">
        <title>Plant Genome Project.</title>
        <authorList>
            <person name="Zhang R.-G."/>
        </authorList>
    </citation>
    <scope>NUCLEOTIDE SEQUENCE</scope>
    <source>
        <strain evidence="1">AT1</strain>
    </source>
</reference>
<keyword evidence="2" id="KW-1185">Reference proteome</keyword>
<comment type="caution">
    <text evidence="1">The sequence shown here is derived from an EMBL/GenBank/DDBJ whole genome shotgun (WGS) entry which is preliminary data.</text>
</comment>
<dbReference type="Proteomes" id="UP001062846">
    <property type="component" value="Chromosome 13"/>
</dbReference>
<evidence type="ECO:0000313" key="1">
    <source>
        <dbReference type="EMBL" id="KAI8526033.1"/>
    </source>
</evidence>
<protein>
    <submittedName>
        <fullName evidence="1">Uncharacterized protein</fullName>
    </submittedName>
</protein>
<evidence type="ECO:0000313" key="2">
    <source>
        <dbReference type="Proteomes" id="UP001062846"/>
    </source>
</evidence>
<name>A0ACC0LD18_RHOML</name>
<organism evidence="1 2">
    <name type="scientific">Rhododendron molle</name>
    <name type="common">Chinese azalea</name>
    <name type="synonym">Azalea mollis</name>
    <dbReference type="NCBI Taxonomy" id="49168"/>
    <lineage>
        <taxon>Eukaryota</taxon>
        <taxon>Viridiplantae</taxon>
        <taxon>Streptophyta</taxon>
        <taxon>Embryophyta</taxon>
        <taxon>Tracheophyta</taxon>
        <taxon>Spermatophyta</taxon>
        <taxon>Magnoliopsida</taxon>
        <taxon>eudicotyledons</taxon>
        <taxon>Gunneridae</taxon>
        <taxon>Pentapetalae</taxon>
        <taxon>asterids</taxon>
        <taxon>Ericales</taxon>
        <taxon>Ericaceae</taxon>
        <taxon>Ericoideae</taxon>
        <taxon>Rhodoreae</taxon>
        <taxon>Rhododendron</taxon>
    </lineage>
</organism>